<proteinExistence type="predicted"/>
<feature type="region of interest" description="Disordered" evidence="1">
    <location>
        <begin position="85"/>
        <end position="152"/>
    </location>
</feature>
<gene>
    <name evidence="2" type="ORF">PARMNEM_LOCUS12198</name>
</gene>
<organism evidence="2 3">
    <name type="scientific">Parnassius mnemosyne</name>
    <name type="common">clouded apollo</name>
    <dbReference type="NCBI Taxonomy" id="213953"/>
    <lineage>
        <taxon>Eukaryota</taxon>
        <taxon>Metazoa</taxon>
        <taxon>Ecdysozoa</taxon>
        <taxon>Arthropoda</taxon>
        <taxon>Hexapoda</taxon>
        <taxon>Insecta</taxon>
        <taxon>Pterygota</taxon>
        <taxon>Neoptera</taxon>
        <taxon>Endopterygota</taxon>
        <taxon>Lepidoptera</taxon>
        <taxon>Glossata</taxon>
        <taxon>Ditrysia</taxon>
        <taxon>Papilionoidea</taxon>
        <taxon>Papilionidae</taxon>
        <taxon>Parnassiinae</taxon>
        <taxon>Parnassini</taxon>
        <taxon>Parnassius</taxon>
        <taxon>Driopa</taxon>
    </lineage>
</organism>
<evidence type="ECO:0000256" key="1">
    <source>
        <dbReference type="SAM" id="MobiDB-lite"/>
    </source>
</evidence>
<keyword evidence="3" id="KW-1185">Reference proteome</keyword>
<dbReference type="Proteomes" id="UP001314205">
    <property type="component" value="Unassembled WGS sequence"/>
</dbReference>
<accession>A0AAV1LBG1</accession>
<reference evidence="2 3" key="1">
    <citation type="submission" date="2023-11" db="EMBL/GenBank/DDBJ databases">
        <authorList>
            <person name="Hedman E."/>
            <person name="Englund M."/>
            <person name="Stromberg M."/>
            <person name="Nyberg Akerstrom W."/>
            <person name="Nylinder S."/>
            <person name="Jareborg N."/>
            <person name="Kallberg Y."/>
            <person name="Kronander E."/>
        </authorList>
    </citation>
    <scope>NUCLEOTIDE SEQUENCE [LARGE SCALE GENOMIC DNA]</scope>
</reference>
<feature type="compositionally biased region" description="Basic residues" evidence="1">
    <location>
        <begin position="138"/>
        <end position="152"/>
    </location>
</feature>
<evidence type="ECO:0000313" key="3">
    <source>
        <dbReference type="Proteomes" id="UP001314205"/>
    </source>
</evidence>
<comment type="caution">
    <text evidence="2">The sequence shown here is derived from an EMBL/GenBank/DDBJ whole genome shotgun (WGS) entry which is preliminary data.</text>
</comment>
<dbReference type="AlphaFoldDB" id="A0AAV1LBG1"/>
<dbReference type="EMBL" id="CAVLGL010000087">
    <property type="protein sequence ID" value="CAK1592165.1"/>
    <property type="molecule type" value="Genomic_DNA"/>
</dbReference>
<evidence type="ECO:0000313" key="2">
    <source>
        <dbReference type="EMBL" id="CAK1592165.1"/>
    </source>
</evidence>
<protein>
    <submittedName>
        <fullName evidence="2">Uncharacterized protein</fullName>
    </submittedName>
</protein>
<name>A0AAV1LBG1_9NEOP</name>
<sequence length="152" mass="17337">MVHYANLLAGFDYNIKLRKTTEHANADYFSRLNKSTETENDNLTDDDAFYLNQISEMPVTLQEIREATRKDPDLQKLYMDIQSGNSTISPVKMKAAPLSQSPGKEQLPVKKQPEQEPAQPTLPGEVTTSNNTPEIGHRRSQRIRRKPDRLNL</sequence>